<accession>A0A6G0X5P9</accession>
<dbReference type="PANTHER" id="PTHR43420">
    <property type="entry name" value="ACETYLTRANSFERASE"/>
    <property type="match status" value="1"/>
</dbReference>
<dbReference type="CDD" id="cd04301">
    <property type="entry name" value="NAT_SF"/>
    <property type="match status" value="1"/>
</dbReference>
<comment type="caution">
    <text evidence="4">The sequence shown here is derived from an EMBL/GenBank/DDBJ whole genome shotgun (WGS) entry which is preliminary data.</text>
</comment>
<keyword evidence="2" id="KW-0012">Acyltransferase</keyword>
<evidence type="ECO:0000259" key="3">
    <source>
        <dbReference type="PROSITE" id="PS51186"/>
    </source>
</evidence>
<dbReference type="InterPro" id="IPR000182">
    <property type="entry name" value="GNAT_dom"/>
</dbReference>
<dbReference type="GO" id="GO:0016747">
    <property type="term" value="F:acyltransferase activity, transferring groups other than amino-acyl groups"/>
    <property type="evidence" value="ECO:0007669"/>
    <property type="project" value="InterPro"/>
</dbReference>
<keyword evidence="1" id="KW-0808">Transferase</keyword>
<keyword evidence="5" id="KW-1185">Reference proteome</keyword>
<dbReference type="InterPro" id="IPR050680">
    <property type="entry name" value="YpeA/RimI_acetyltransf"/>
</dbReference>
<sequence length="196" mass="22299">MVNVEAVSRSLGHAFLNYPLMKYAFEGHSDQEQVEKLIVMYRIMTAGVMVYGGVVETTDGTGALHWISGKNFPLGLWREIQYGALSLPFKLGFRVVQRLAKHDSESQEYVLKHASKSMGWIWTVGVAPEGQGKGHCRYLIETAIEQMRAQGMTEFWLTTDKEVNVVIYKKLGFEVMTERIMSDSGIKNWTMKRVEL</sequence>
<dbReference type="AlphaFoldDB" id="A0A6G0X5P9"/>
<dbReference type="InterPro" id="IPR016181">
    <property type="entry name" value="Acyl_CoA_acyltransferase"/>
</dbReference>
<reference evidence="4 5" key="1">
    <citation type="submission" date="2019-07" db="EMBL/GenBank/DDBJ databases">
        <title>Genomics analysis of Aphanomyces spp. identifies a new class of oomycete effector associated with host adaptation.</title>
        <authorList>
            <person name="Gaulin E."/>
        </authorList>
    </citation>
    <scope>NUCLEOTIDE SEQUENCE [LARGE SCALE GENOMIC DNA]</scope>
    <source>
        <strain evidence="4 5">ATCC 201684</strain>
    </source>
</reference>
<organism evidence="4 5">
    <name type="scientific">Aphanomyces euteiches</name>
    <dbReference type="NCBI Taxonomy" id="100861"/>
    <lineage>
        <taxon>Eukaryota</taxon>
        <taxon>Sar</taxon>
        <taxon>Stramenopiles</taxon>
        <taxon>Oomycota</taxon>
        <taxon>Saprolegniomycetes</taxon>
        <taxon>Saprolegniales</taxon>
        <taxon>Verrucalvaceae</taxon>
        <taxon>Aphanomyces</taxon>
    </lineage>
</organism>
<evidence type="ECO:0000256" key="1">
    <source>
        <dbReference type="ARBA" id="ARBA00022679"/>
    </source>
</evidence>
<evidence type="ECO:0000313" key="5">
    <source>
        <dbReference type="Proteomes" id="UP000481153"/>
    </source>
</evidence>
<dbReference type="Gene3D" id="3.40.630.30">
    <property type="match status" value="1"/>
</dbReference>
<dbReference type="EMBL" id="VJMJ01000100">
    <property type="protein sequence ID" value="KAF0735315.1"/>
    <property type="molecule type" value="Genomic_DNA"/>
</dbReference>
<dbReference type="Proteomes" id="UP000481153">
    <property type="component" value="Unassembled WGS sequence"/>
</dbReference>
<dbReference type="PANTHER" id="PTHR43420:SF12">
    <property type="entry name" value="N-ACETYLTRANSFERASE DOMAIN-CONTAINING PROTEIN"/>
    <property type="match status" value="1"/>
</dbReference>
<evidence type="ECO:0000256" key="2">
    <source>
        <dbReference type="ARBA" id="ARBA00023315"/>
    </source>
</evidence>
<evidence type="ECO:0000313" key="4">
    <source>
        <dbReference type="EMBL" id="KAF0735315.1"/>
    </source>
</evidence>
<gene>
    <name evidence="4" type="ORF">Ae201684_008227</name>
</gene>
<dbReference type="Pfam" id="PF00583">
    <property type="entry name" value="Acetyltransf_1"/>
    <property type="match status" value="1"/>
</dbReference>
<dbReference type="PROSITE" id="PS51186">
    <property type="entry name" value="GNAT"/>
    <property type="match status" value="1"/>
</dbReference>
<proteinExistence type="predicted"/>
<name>A0A6G0X5P9_9STRA</name>
<feature type="domain" description="N-acetyltransferase" evidence="3">
    <location>
        <begin position="39"/>
        <end position="196"/>
    </location>
</feature>
<dbReference type="SUPFAM" id="SSF55729">
    <property type="entry name" value="Acyl-CoA N-acyltransferases (Nat)"/>
    <property type="match status" value="1"/>
</dbReference>
<protein>
    <recommendedName>
        <fullName evidence="3">N-acetyltransferase domain-containing protein</fullName>
    </recommendedName>
</protein>
<dbReference type="VEuPathDB" id="FungiDB:AeMF1_005300"/>